<name>A0A411MEX3_9PSED</name>
<dbReference type="Gene3D" id="3.40.390.10">
    <property type="entry name" value="Collagenase (Catalytic Domain)"/>
    <property type="match status" value="1"/>
</dbReference>
<dbReference type="InterPro" id="IPR046673">
    <property type="entry name" value="ToxA_N"/>
</dbReference>
<gene>
    <name evidence="2" type="ORF">EXN22_06210</name>
</gene>
<dbReference type="Proteomes" id="UP000291130">
    <property type="component" value="Chromosome"/>
</dbReference>
<dbReference type="Pfam" id="PF20178">
    <property type="entry name" value="ToxA_N"/>
    <property type="match status" value="1"/>
</dbReference>
<organism evidence="2 3">
    <name type="scientific">Pseudomonas tructae</name>
    <dbReference type="NCBI Taxonomy" id="2518644"/>
    <lineage>
        <taxon>Bacteria</taxon>
        <taxon>Pseudomonadati</taxon>
        <taxon>Pseudomonadota</taxon>
        <taxon>Gammaproteobacteria</taxon>
        <taxon>Pseudomonadales</taxon>
        <taxon>Pseudomonadaceae</taxon>
        <taxon>Pseudomonas</taxon>
    </lineage>
</organism>
<dbReference type="InterPro" id="IPR024079">
    <property type="entry name" value="MetalloPept_cat_dom_sf"/>
</dbReference>
<dbReference type="RefSeq" id="WP_130263232.1">
    <property type="nucleotide sequence ID" value="NZ_CP035952.1"/>
</dbReference>
<feature type="domain" description="Dermonecrotic toxin N-terminal" evidence="1">
    <location>
        <begin position="756"/>
        <end position="1008"/>
    </location>
</feature>
<keyword evidence="3" id="KW-1185">Reference proteome</keyword>
<sequence length="1555" mass="173019">MPLRDLPCFHRDVLRAGFLQHLNLAHTAGLLDDEEYRQLPLLAPTAGTPAYSGHWRLDGLDALTAQSQALPLDSSVLISDSASRVFLYNPDIGLQRFVDRHQAMAEILKQLSQPSTALAYVRYATPEQQEWLATRQFVQLQVNLLDLPLFDHLMLTLNSNLNRALWQMHQLLSNQPEAEQAISNTLNRVLKGSPHGPGSFGYLAPYATSTPATLDDLLLDLLREPQAGFSGQWLINGQPSSDHSTPGTALLRAREILAKQCQRILEQYWSNAPAGKPSRREQLASLLRCRLQLALEQVHRQGALGSLDYRNLSNWLNPGDTPLLRTCTIALMDEDQPAMFLDALLVIASSNSHDEPCFTYSARYGLERFPSAKALLASINAPLSRTRWLDCAAPGQRLHLSKLALTQSKLVALAASGVQPFVDNLLDGQRQRLVASLTQPNGIDLHACFQQARELGSMLDPQLDDLAPLSPARPSLSVLQQVAANLASPASVGSEAHLLQQLLDDYGHMQTQRPGLRAITQALLQLHLGGLLATQLPLTAITVRPTAAHAHATQPLHALAWRYVAAQQSARPVTQRYQLSTESADANELATRLPWIVVDQGLRKVAQALPLRLEKILARDAQYTQAYQRRLLSLCLALERRLPGAAQRPPPTWLSAGFPGSAITVQRYSDLLAGFEQGLAAGLPASELERLAQGHDSLDRGLQALQRLSDLALDLQQSNQLPDWLGKASSTQRRHYLQALLGSLASGSGARDYLFEVPTLEQYSRDHLQTQLDLDFGPAGLRAEDIQVTSNRWIAAPVAIGQIPSAFPAAYERHRQSLVSYAQNHFHDWQNPILHIEPATGVQLPNTLNARYLLNLVRQLDIGGRYQLLLRSIFDPSDAHYQTRLQLFCQQLPGQLLEIAWRARLQGTLDDRGLACIQQLMLMPQSSSRAAVDGGKVELMPLLLQCADLAPDPVPGLCLISPGSQGPLLLYCPYEASAPLRQFRHEQDLLQQLKTDQTLQQLLLSRLPPDTRKRYAHGGFSEPHLPVIIESDFDLPWSRPAPPHLVLQPIQGNILHWLFLDNAQQLQAMAKAQLSSADKVRWQAFTQLLGDLWQTVSLFLPGRLGSLLAFWQVELAAVQVLDSIGRRHWSEALAQLGLGLVLALPFGWNASTGEPKAQFWNSVRKLAQYDTTLLHYEAPGQELAALQLDPSTQVYRAAEGEDRFIDLNSRIYHVRQSGSRWYLQIGNGEPGPRLLLDANRRWLIDPAQPLPLEYGGALSHLSGRFSRWRASRANTVILAVGMRRIQRLFPGHARKIRDAHRIAVHDLVTCHSNLDRASATQLSAETAQILEAFFELPQVTDDILELVRSNVQKLLAKMLATHYSPSHSQRYVLGTDANAPAGSMAFVLPFDFSGQVFLLDDFFNFSPSSYLPLQMIYRPEEAADMTRAMTLLHEFSHLACETRDIRYLDGTTPYADWLVPGEERTRLAGLHQDAFSARTPANQLFVVQTPAGRLRDLQAIDRNGLRRILDITGAQNLHDARLTFYSDVNKRVRIILANADSLVLLIYQLSRTLHP</sequence>
<dbReference type="OrthoDB" id="7032306at2"/>
<dbReference type="KEGG" id="ptk:EXN22_06210"/>
<dbReference type="GO" id="GO:0008237">
    <property type="term" value="F:metallopeptidase activity"/>
    <property type="evidence" value="ECO:0007669"/>
    <property type="project" value="InterPro"/>
</dbReference>
<accession>A0A411MEX3</accession>
<evidence type="ECO:0000313" key="3">
    <source>
        <dbReference type="Proteomes" id="UP000291130"/>
    </source>
</evidence>
<proteinExistence type="predicted"/>
<dbReference type="EMBL" id="CP035952">
    <property type="protein sequence ID" value="QBF25300.1"/>
    <property type="molecule type" value="Genomic_DNA"/>
</dbReference>
<evidence type="ECO:0000313" key="2">
    <source>
        <dbReference type="EMBL" id="QBF25300.1"/>
    </source>
</evidence>
<reference evidence="2 3" key="1">
    <citation type="submission" date="2019-02" db="EMBL/GenBank/DDBJ databases">
        <title>Complete genome sequence of Pseudomonas sp. SNU WT1 isolated from rainbow trout.</title>
        <authorList>
            <person name="Oh W.T."/>
            <person name="Park S.C."/>
        </authorList>
    </citation>
    <scope>NUCLEOTIDE SEQUENCE [LARGE SCALE GENOMIC DNA]</scope>
    <source>
        <strain evidence="2 3">SNU WT1</strain>
    </source>
</reference>
<evidence type="ECO:0000259" key="1">
    <source>
        <dbReference type="Pfam" id="PF20178"/>
    </source>
</evidence>
<protein>
    <recommendedName>
        <fullName evidence="1">Dermonecrotic toxin N-terminal domain-containing protein</fullName>
    </recommendedName>
</protein>